<evidence type="ECO:0000313" key="1">
    <source>
        <dbReference type="EMBL" id="MDI3390663.1"/>
    </source>
</evidence>
<name>A0ABT6S1V7_9ACTN</name>
<dbReference type="NCBIfam" id="TIGR04267">
    <property type="entry name" value="mod_HExxH"/>
    <property type="match status" value="1"/>
</dbReference>
<dbReference type="InterPro" id="IPR026337">
    <property type="entry name" value="AKG_HExxH"/>
</dbReference>
<organism evidence="1 2">
    <name type="scientific">Streptomyces solicavernae</name>
    <dbReference type="NCBI Taxonomy" id="3043614"/>
    <lineage>
        <taxon>Bacteria</taxon>
        <taxon>Bacillati</taxon>
        <taxon>Actinomycetota</taxon>
        <taxon>Actinomycetes</taxon>
        <taxon>Kitasatosporales</taxon>
        <taxon>Streptomycetaceae</taxon>
        <taxon>Streptomyces</taxon>
    </lineage>
</organism>
<dbReference type="Proteomes" id="UP001224661">
    <property type="component" value="Unassembled WGS sequence"/>
</dbReference>
<proteinExistence type="predicted"/>
<dbReference type="EMBL" id="JASCIR010000060">
    <property type="protein sequence ID" value="MDI3390663.1"/>
    <property type="molecule type" value="Genomic_DNA"/>
</dbReference>
<sequence length="288" mass="31551">MHFMNNGHLVAGVARLVRAQGGAVPTLEALPAAYRAMATELRPAGLEVQSDSLTITYEDGSWAEYCQENAIFAHIFNGAGQTDRATREACEGKVREALQLIEDIHPGLRYMVDLLITDLIILNSGADGGGSASHMPGVVVMSPGPRWETLDYAMCLVHEGLHLGLFVLDKVYSTFTLPSVELHKDQHRALSAVKIGQMRPLDKAFHAAAVTVPLMYMEYRCGKTALVDQYTKSLADACESLEKQRTYFTPYGAMLLDELSAFGKNIDFELAERSITDPQLAGYRPQAA</sequence>
<accession>A0ABT6S1V7</accession>
<protein>
    <submittedName>
        <fullName evidence="1">HEXXH motif-containing putative peptide modification protein</fullName>
    </submittedName>
</protein>
<evidence type="ECO:0000313" key="2">
    <source>
        <dbReference type="Proteomes" id="UP001224661"/>
    </source>
</evidence>
<keyword evidence="2" id="KW-1185">Reference proteome</keyword>
<comment type="caution">
    <text evidence="1">The sequence shown here is derived from an EMBL/GenBank/DDBJ whole genome shotgun (WGS) entry which is preliminary data.</text>
</comment>
<gene>
    <name evidence="1" type="ORF">QIS99_31380</name>
</gene>
<dbReference type="RefSeq" id="WP_282517149.1">
    <property type="nucleotide sequence ID" value="NZ_JASCIR010000060.1"/>
</dbReference>
<reference evidence="1 2" key="1">
    <citation type="submission" date="2023-05" db="EMBL/GenBank/DDBJ databases">
        <title>Draft genome sequence of Streptomyces sp. B-S-A8 isolated from a cave soil in Thailand.</title>
        <authorList>
            <person name="Chamroensaksri N."/>
            <person name="Muangham S."/>
        </authorList>
    </citation>
    <scope>NUCLEOTIDE SEQUENCE [LARGE SCALE GENOMIC DNA]</scope>
    <source>
        <strain evidence="1 2">B-S-A8</strain>
    </source>
</reference>